<keyword evidence="2" id="KW-1185">Reference proteome</keyword>
<dbReference type="Proteomes" id="UP000612055">
    <property type="component" value="Unassembled WGS sequence"/>
</dbReference>
<evidence type="ECO:0000313" key="1">
    <source>
        <dbReference type="EMBL" id="KAG2484990.1"/>
    </source>
</evidence>
<dbReference type="EMBL" id="JAEHOE010000138">
    <property type="protein sequence ID" value="KAG2484990.1"/>
    <property type="molecule type" value="Genomic_DNA"/>
</dbReference>
<dbReference type="AlphaFoldDB" id="A0A836BQC4"/>
<evidence type="ECO:0000313" key="2">
    <source>
        <dbReference type="Proteomes" id="UP000612055"/>
    </source>
</evidence>
<dbReference type="OrthoDB" id="544448at2759"/>
<name>A0A836BQC4_9CHLO</name>
<comment type="caution">
    <text evidence="1">The sequence shown here is derived from an EMBL/GenBank/DDBJ whole genome shotgun (WGS) entry which is preliminary data.</text>
</comment>
<sequence length="193" mass="20482">MAPLQELANVALEDNGSYVAYQGPSERTAAQIATIQGFLDSNIAAEESVATKHAVVRLQGNGHPEATELCVRYLKADDVEVDGVVVANNCALIVEHKTKLGSANAKTFATKMGVIRSIVASGSPDQDSPVAKLAGKRLLPVLCGRIITTNTTDLNKMEEICRANEIEVWDVSGSGVELSSGCFKSPHVHHFGP</sequence>
<organism evidence="1 2">
    <name type="scientific">Edaphochlamys debaryana</name>
    <dbReference type="NCBI Taxonomy" id="47281"/>
    <lineage>
        <taxon>Eukaryota</taxon>
        <taxon>Viridiplantae</taxon>
        <taxon>Chlorophyta</taxon>
        <taxon>core chlorophytes</taxon>
        <taxon>Chlorophyceae</taxon>
        <taxon>CS clade</taxon>
        <taxon>Chlamydomonadales</taxon>
        <taxon>Chlamydomonadales incertae sedis</taxon>
        <taxon>Edaphochlamys</taxon>
    </lineage>
</organism>
<accession>A0A836BQC4</accession>
<proteinExistence type="predicted"/>
<gene>
    <name evidence="1" type="ORF">HYH03_016283</name>
</gene>
<protein>
    <submittedName>
        <fullName evidence="1">Uncharacterized protein</fullName>
    </submittedName>
</protein>
<reference evidence="1" key="1">
    <citation type="journal article" date="2020" name="bioRxiv">
        <title>Comparative genomics of Chlamydomonas.</title>
        <authorList>
            <person name="Craig R.J."/>
            <person name="Hasan A.R."/>
            <person name="Ness R.W."/>
            <person name="Keightley P.D."/>
        </authorList>
    </citation>
    <scope>NUCLEOTIDE SEQUENCE</scope>
    <source>
        <strain evidence="1">CCAP 11/70</strain>
    </source>
</reference>